<comment type="caution">
    <text evidence="1">The sequence shown here is derived from an EMBL/GenBank/DDBJ whole genome shotgun (WGS) entry which is preliminary data.</text>
</comment>
<evidence type="ECO:0000313" key="1">
    <source>
        <dbReference type="EMBL" id="CYX22671.1"/>
    </source>
</evidence>
<dbReference type="Proteomes" id="UP000072353">
    <property type="component" value="Unassembled WGS sequence"/>
</dbReference>
<evidence type="ECO:0000313" key="2">
    <source>
        <dbReference type="Proteomes" id="UP000072353"/>
    </source>
</evidence>
<dbReference type="AlphaFoldDB" id="A0A0Z8TP26"/>
<gene>
    <name evidence="1" type="ORF">ERS132521_00259</name>
</gene>
<reference evidence="1 2" key="1">
    <citation type="submission" date="2016-02" db="EMBL/GenBank/DDBJ databases">
        <authorList>
            <consortium name="Pathogen Informatics"/>
        </authorList>
    </citation>
    <scope>NUCLEOTIDE SEQUENCE [LARGE SCALE GENOMIC DNA]</scope>
    <source>
        <strain evidence="1 2">SS975</strain>
    </source>
</reference>
<sequence length="47" mass="5457">MVDELRMLLIEGKNKKKGNPKVSFLIKQVLMQDVLYRGLLCFCESNL</sequence>
<dbReference type="EMBL" id="FILL01000002">
    <property type="protein sequence ID" value="CYX22671.1"/>
    <property type="molecule type" value="Genomic_DNA"/>
</dbReference>
<accession>A0A0Z8TP26</accession>
<proteinExistence type="predicted"/>
<organism evidence="1 2">
    <name type="scientific">Streptococcus suis</name>
    <dbReference type="NCBI Taxonomy" id="1307"/>
    <lineage>
        <taxon>Bacteria</taxon>
        <taxon>Bacillati</taxon>
        <taxon>Bacillota</taxon>
        <taxon>Bacilli</taxon>
        <taxon>Lactobacillales</taxon>
        <taxon>Streptococcaceae</taxon>
        <taxon>Streptococcus</taxon>
    </lineage>
</organism>
<name>A0A0Z8TP26_STRSU</name>
<protein>
    <submittedName>
        <fullName evidence="1">Uncharacterized protein</fullName>
    </submittedName>
</protein>